<evidence type="ECO:0000259" key="6">
    <source>
        <dbReference type="PROSITE" id="PS51900"/>
    </source>
</evidence>
<evidence type="ECO:0000313" key="7">
    <source>
        <dbReference type="EMBL" id="SCF47655.1"/>
    </source>
</evidence>
<dbReference type="InterPro" id="IPR002104">
    <property type="entry name" value="Integrase_catalytic"/>
</dbReference>
<gene>
    <name evidence="7" type="ORF">GA0070563_116165</name>
</gene>
<evidence type="ECO:0000313" key="8">
    <source>
        <dbReference type="Proteomes" id="UP000183585"/>
    </source>
</evidence>
<evidence type="ECO:0000256" key="3">
    <source>
        <dbReference type="ARBA" id="ARBA00023172"/>
    </source>
</evidence>
<dbReference type="Pfam" id="PF00589">
    <property type="entry name" value="Phage_integrase"/>
    <property type="match status" value="1"/>
</dbReference>
<dbReference type="GO" id="GO:0006310">
    <property type="term" value="P:DNA recombination"/>
    <property type="evidence" value="ECO:0007669"/>
    <property type="project" value="UniProtKB-KW"/>
</dbReference>
<keyword evidence="2 4" id="KW-0238">DNA-binding</keyword>
<feature type="domain" description="Tyr recombinase" evidence="5">
    <location>
        <begin position="174"/>
        <end position="371"/>
    </location>
</feature>
<dbReference type="GO" id="GO:0003677">
    <property type="term" value="F:DNA binding"/>
    <property type="evidence" value="ECO:0007669"/>
    <property type="project" value="UniProtKB-UniRule"/>
</dbReference>
<dbReference type="InterPro" id="IPR013762">
    <property type="entry name" value="Integrase-like_cat_sf"/>
</dbReference>
<dbReference type="Gene3D" id="1.10.150.130">
    <property type="match status" value="1"/>
</dbReference>
<dbReference type="PANTHER" id="PTHR30349:SF91">
    <property type="entry name" value="INTA PROTEIN"/>
    <property type="match status" value="1"/>
</dbReference>
<keyword evidence="3" id="KW-0233">DNA recombination</keyword>
<sequence length="383" mass="43027">MTGRRRRAHGEGSVYEQRPGVWAAVIDLGWVDGKRKRKYVYAKSEAEAVRKRDELRRQLQLGVDLAAPPRTLEAWLTEWLRDVKAHDGTRPSTLTRYRLAVTKHLVPGLGRVKLDRLTPREVQRFLTGLRGKLAPASIVKVHAVLRVALADAERMDLVPRNVAKAAKPPALGRIERRALTPEEAKTLLSVLKGDRLESLFVLALATGLRRAELLGLRWSDVDLPGKALFVRQTLQRTDRGLEFVPPKTHRSSRPLPLSALAVRALESQRVRQARERVAVGEVWSDHDLVFASTIGTPMEPRNVNRRFEQLRSAAGLEWLHLHDLRHAFATFLLDQGEELRTVMELLGHSTIRMTADTYGHVLPARARQAASAIDRVLGEEGTA</sequence>
<evidence type="ECO:0000256" key="1">
    <source>
        <dbReference type="ARBA" id="ARBA00022908"/>
    </source>
</evidence>
<dbReference type="AlphaFoldDB" id="A0A1C5AQZ2"/>
<dbReference type="Proteomes" id="UP000183585">
    <property type="component" value="Unassembled WGS sequence"/>
</dbReference>
<name>A0A1C5AQZ2_9ACTN</name>
<keyword evidence="8" id="KW-1185">Reference proteome</keyword>
<dbReference type="InterPro" id="IPR004107">
    <property type="entry name" value="Integrase_SAM-like_N"/>
</dbReference>
<dbReference type="InterPro" id="IPR010998">
    <property type="entry name" value="Integrase_recombinase_N"/>
</dbReference>
<dbReference type="SUPFAM" id="SSF56349">
    <property type="entry name" value="DNA breaking-rejoining enzymes"/>
    <property type="match status" value="1"/>
</dbReference>
<dbReference type="EMBL" id="FMCT01000016">
    <property type="protein sequence ID" value="SCF47655.1"/>
    <property type="molecule type" value="Genomic_DNA"/>
</dbReference>
<evidence type="ECO:0000256" key="4">
    <source>
        <dbReference type="PROSITE-ProRule" id="PRU01248"/>
    </source>
</evidence>
<dbReference type="PANTHER" id="PTHR30349">
    <property type="entry name" value="PHAGE INTEGRASE-RELATED"/>
    <property type="match status" value="1"/>
</dbReference>
<dbReference type="GO" id="GO:0015074">
    <property type="term" value="P:DNA integration"/>
    <property type="evidence" value="ECO:0007669"/>
    <property type="project" value="UniProtKB-KW"/>
</dbReference>
<dbReference type="InterPro" id="IPR011010">
    <property type="entry name" value="DNA_brk_join_enz"/>
</dbReference>
<evidence type="ECO:0000259" key="5">
    <source>
        <dbReference type="PROSITE" id="PS51898"/>
    </source>
</evidence>
<protein>
    <submittedName>
        <fullName evidence="7">Integrase</fullName>
    </submittedName>
</protein>
<dbReference type="CDD" id="cd01189">
    <property type="entry name" value="INT_ICEBs1_C_like"/>
    <property type="match status" value="1"/>
</dbReference>
<dbReference type="PROSITE" id="PS51898">
    <property type="entry name" value="TYR_RECOMBINASE"/>
    <property type="match status" value="1"/>
</dbReference>
<keyword evidence="1" id="KW-0229">DNA integration</keyword>
<accession>A0A1C5AQZ2</accession>
<dbReference type="Pfam" id="PF14659">
    <property type="entry name" value="Phage_int_SAM_3"/>
    <property type="match status" value="1"/>
</dbReference>
<organism evidence="7 8">
    <name type="scientific">Micromonospora carbonacea</name>
    <dbReference type="NCBI Taxonomy" id="47853"/>
    <lineage>
        <taxon>Bacteria</taxon>
        <taxon>Bacillati</taxon>
        <taxon>Actinomycetota</taxon>
        <taxon>Actinomycetes</taxon>
        <taxon>Micromonosporales</taxon>
        <taxon>Micromonosporaceae</taxon>
        <taxon>Micromonospora</taxon>
    </lineage>
</organism>
<reference evidence="8" key="1">
    <citation type="submission" date="2016-06" db="EMBL/GenBank/DDBJ databases">
        <authorList>
            <person name="Varghese N."/>
            <person name="Submissions Spin"/>
        </authorList>
    </citation>
    <scope>NUCLEOTIDE SEQUENCE [LARGE SCALE GENOMIC DNA]</scope>
    <source>
        <strain evidence="8">DSM 43168</strain>
    </source>
</reference>
<dbReference type="InterPro" id="IPR044068">
    <property type="entry name" value="CB"/>
</dbReference>
<evidence type="ECO:0000256" key="2">
    <source>
        <dbReference type="ARBA" id="ARBA00023125"/>
    </source>
</evidence>
<dbReference type="InterPro" id="IPR050090">
    <property type="entry name" value="Tyrosine_recombinase_XerCD"/>
</dbReference>
<dbReference type="Gene3D" id="1.10.443.10">
    <property type="entry name" value="Intergrase catalytic core"/>
    <property type="match status" value="1"/>
</dbReference>
<proteinExistence type="predicted"/>
<feature type="domain" description="Core-binding (CB)" evidence="6">
    <location>
        <begin position="70"/>
        <end position="153"/>
    </location>
</feature>
<dbReference type="PROSITE" id="PS51900">
    <property type="entry name" value="CB"/>
    <property type="match status" value="1"/>
</dbReference>